<reference evidence="6 7" key="2">
    <citation type="submission" date="2018-11" db="EMBL/GenBank/DDBJ databases">
        <authorList>
            <consortium name="Pathogen Informatics"/>
        </authorList>
    </citation>
    <scope>NUCLEOTIDE SEQUENCE [LARGE SCALE GENOMIC DNA]</scope>
    <source>
        <strain evidence="6 7">MHpl1</strain>
    </source>
</reference>
<evidence type="ECO:0000256" key="3">
    <source>
        <dbReference type="ARBA" id="ARBA00022679"/>
    </source>
</evidence>
<dbReference type="InterPro" id="IPR050723">
    <property type="entry name" value="CFA/CMAS"/>
</dbReference>
<comment type="similarity">
    <text evidence="1">Belongs to the CFA/CMAS family.</text>
</comment>
<dbReference type="SUPFAM" id="SSF53335">
    <property type="entry name" value="S-adenosyl-L-methionine-dependent methyltransferases"/>
    <property type="match status" value="1"/>
</dbReference>
<dbReference type="GO" id="GO:0008610">
    <property type="term" value="P:lipid biosynthetic process"/>
    <property type="evidence" value="ECO:0007669"/>
    <property type="project" value="InterPro"/>
</dbReference>
<sequence>MRSLVNRIHTSWLVVRLQMTSGAIKKQGFFYNLLVTHIFFPFINRFLKNIVDKSSEALYIQLTSTGHGSKYGRGGTKGAVTMFIDNPIHFCWLMILDEKMGLGEAYMAGDWRAEPNPTEFLKLLIRAKSSSPHRSFILRNFNYRIPEEKAASRKPSSKSSRGSFFATVIGLLLGFVRKVTAVVNYIQHRIRDNTVAQSAKNIEEHYDLGNDMFELFLDNTMTYSCALFEKPGHRVEKVDFDELEKAQLKKIDTLIDMLDLKETDKVLEIGCGWGAFAIRGVQRSGCQWTGLTISHEQLALGKERVKAAGLEDKIDLKIQDYRLAQGSYTKVISVEMIEAVGHAFLPQYFQVISDRLVPGGKAVIQAIICPDAYYERYSKSSDFIKKYIFPGGHMPSLGAINAALPNDLRFGEKHHIGRHYATTLDHWYSAWMMCEKDTLALGYSETFHRRWQYYFCLCSALFANDHIDAVQFVLNKC</sequence>
<evidence type="ECO:0000256" key="1">
    <source>
        <dbReference type="ARBA" id="ARBA00010815"/>
    </source>
</evidence>
<proteinExistence type="inferred from homology"/>
<dbReference type="Gene3D" id="3.40.50.150">
    <property type="entry name" value="Vaccinia Virus protein VP39"/>
    <property type="match status" value="1"/>
</dbReference>
<keyword evidence="7" id="KW-1185">Reference proteome</keyword>
<accession>A0A0N4WAQ6</accession>
<name>A0A0N4WAQ6_HAEPC</name>
<protein>
    <submittedName>
        <fullName evidence="8">Cyclopropane-fatty-acyl-phospholipid synthase</fullName>
    </submittedName>
</protein>
<dbReference type="Proteomes" id="UP000268014">
    <property type="component" value="Unassembled WGS sequence"/>
</dbReference>
<keyword evidence="5" id="KW-0443">Lipid metabolism</keyword>
<reference evidence="8" key="1">
    <citation type="submission" date="2017-02" db="UniProtKB">
        <authorList>
            <consortium name="WormBaseParasite"/>
        </authorList>
    </citation>
    <scope>IDENTIFICATION</scope>
</reference>
<evidence type="ECO:0000256" key="2">
    <source>
        <dbReference type="ARBA" id="ARBA00022603"/>
    </source>
</evidence>
<keyword evidence="3" id="KW-0808">Transferase</keyword>
<dbReference type="AlphaFoldDB" id="A0A0N4WAQ6"/>
<dbReference type="STRING" id="6290.A0A0N4WAQ6"/>
<dbReference type="GO" id="GO:0032259">
    <property type="term" value="P:methylation"/>
    <property type="evidence" value="ECO:0007669"/>
    <property type="project" value="UniProtKB-KW"/>
</dbReference>
<evidence type="ECO:0000313" key="7">
    <source>
        <dbReference type="Proteomes" id="UP000268014"/>
    </source>
</evidence>
<dbReference type="PIRSF" id="PIRSF003085">
    <property type="entry name" value="CMAS"/>
    <property type="match status" value="1"/>
</dbReference>
<dbReference type="WBParaSite" id="HPLM_0000748701-mRNA-1">
    <property type="protein sequence ID" value="HPLM_0000748701-mRNA-1"/>
    <property type="gene ID" value="HPLM_0000748701"/>
</dbReference>
<dbReference type="PANTHER" id="PTHR43667">
    <property type="entry name" value="CYCLOPROPANE-FATTY-ACYL-PHOSPHOLIPID SYNTHASE"/>
    <property type="match status" value="1"/>
</dbReference>
<gene>
    <name evidence="6" type="ORF">HPLM_LOCUS7479</name>
</gene>
<keyword evidence="2" id="KW-0489">Methyltransferase</keyword>
<evidence type="ECO:0000313" key="8">
    <source>
        <dbReference type="WBParaSite" id="HPLM_0000748701-mRNA-1"/>
    </source>
</evidence>
<keyword evidence="4" id="KW-0949">S-adenosyl-L-methionine</keyword>
<organism evidence="8">
    <name type="scientific">Haemonchus placei</name>
    <name type="common">Barber's pole worm</name>
    <dbReference type="NCBI Taxonomy" id="6290"/>
    <lineage>
        <taxon>Eukaryota</taxon>
        <taxon>Metazoa</taxon>
        <taxon>Ecdysozoa</taxon>
        <taxon>Nematoda</taxon>
        <taxon>Chromadorea</taxon>
        <taxon>Rhabditida</taxon>
        <taxon>Rhabditina</taxon>
        <taxon>Rhabditomorpha</taxon>
        <taxon>Strongyloidea</taxon>
        <taxon>Trichostrongylidae</taxon>
        <taxon>Haemonchus</taxon>
    </lineage>
</organism>
<dbReference type="OMA" id="WGGLAEF"/>
<dbReference type="GO" id="GO:0008168">
    <property type="term" value="F:methyltransferase activity"/>
    <property type="evidence" value="ECO:0007669"/>
    <property type="project" value="UniProtKB-KW"/>
</dbReference>
<dbReference type="CDD" id="cd02440">
    <property type="entry name" value="AdoMet_MTases"/>
    <property type="match status" value="1"/>
</dbReference>
<dbReference type="Pfam" id="PF02353">
    <property type="entry name" value="CMAS"/>
    <property type="match status" value="1"/>
</dbReference>
<dbReference type="InterPro" id="IPR029063">
    <property type="entry name" value="SAM-dependent_MTases_sf"/>
</dbReference>
<dbReference type="EMBL" id="UZAF01016670">
    <property type="protein sequence ID" value="VDO32039.1"/>
    <property type="molecule type" value="Genomic_DNA"/>
</dbReference>
<evidence type="ECO:0000256" key="5">
    <source>
        <dbReference type="ARBA" id="ARBA00023098"/>
    </source>
</evidence>
<dbReference type="PANTHER" id="PTHR43667:SF2">
    <property type="entry name" value="FATTY ACID C-METHYL TRANSFERASE"/>
    <property type="match status" value="1"/>
</dbReference>
<evidence type="ECO:0000313" key="6">
    <source>
        <dbReference type="EMBL" id="VDO32039.1"/>
    </source>
</evidence>
<evidence type="ECO:0000256" key="4">
    <source>
        <dbReference type="ARBA" id="ARBA00022691"/>
    </source>
</evidence>
<dbReference type="InterPro" id="IPR003333">
    <property type="entry name" value="CMAS"/>
</dbReference>
<dbReference type="OrthoDB" id="8300214at2759"/>